<dbReference type="EMBL" id="CP002780">
    <property type="protein sequence ID" value="AEG60898.1"/>
    <property type="molecule type" value="Genomic_DNA"/>
</dbReference>
<dbReference type="STRING" id="696281.Desru_2672"/>
<evidence type="ECO:0000313" key="2">
    <source>
        <dbReference type="EMBL" id="AEG60898.1"/>
    </source>
</evidence>
<dbReference type="InterPro" id="IPR011008">
    <property type="entry name" value="Dimeric_a/b-barrel"/>
</dbReference>
<reference evidence="2 3" key="2">
    <citation type="journal article" date="2012" name="Stand. Genomic Sci.">
        <title>Complete genome sequence of the sulfate-reducing firmicute Desulfotomaculum ruminis type strain (DL(T)).</title>
        <authorList>
            <person name="Spring S."/>
            <person name="Visser M."/>
            <person name="Lu M."/>
            <person name="Copeland A."/>
            <person name="Lapidus A."/>
            <person name="Lucas S."/>
            <person name="Cheng J.F."/>
            <person name="Han C."/>
            <person name="Tapia R."/>
            <person name="Goodwin L.A."/>
            <person name="Pitluck S."/>
            <person name="Ivanova N."/>
            <person name="Land M."/>
            <person name="Hauser L."/>
            <person name="Larimer F."/>
            <person name="Rohde M."/>
            <person name="Goker M."/>
            <person name="Detter J.C."/>
            <person name="Kyrpides N.C."/>
            <person name="Woyke T."/>
            <person name="Schaap P.J."/>
            <person name="Plugge C.M."/>
            <person name="Muyzer G."/>
            <person name="Kuever J."/>
            <person name="Pereira I.A."/>
            <person name="Parshina S.N."/>
            <person name="Bernier-Latmani R."/>
            <person name="Stams A.J."/>
            <person name="Klenk H.P."/>
        </authorList>
    </citation>
    <scope>NUCLEOTIDE SEQUENCE [LARGE SCALE GENOMIC DNA]</scope>
    <source>
        <strain evidence="3">ATCC 23193 / DSM 2154 / NCIB 8452 / DL</strain>
    </source>
</reference>
<dbReference type="PANTHER" id="PTHR37832:SF1">
    <property type="entry name" value="STRESS-RESPONSE A_B BARREL DOMAIN-CONTAINING PROTEIN"/>
    <property type="match status" value="1"/>
</dbReference>
<dbReference type="KEGG" id="dru:Desru_2672"/>
<accession>F6DQK4</accession>
<dbReference type="Pfam" id="PF07876">
    <property type="entry name" value="Dabb"/>
    <property type="match status" value="1"/>
</dbReference>
<reference evidence="3" key="1">
    <citation type="submission" date="2011-05" db="EMBL/GenBank/DDBJ databases">
        <title>Complete sequence of Desulfotomaculum ruminis DSM 2154.</title>
        <authorList>
            <person name="Lucas S."/>
            <person name="Copeland A."/>
            <person name="Lapidus A."/>
            <person name="Cheng J.-F."/>
            <person name="Goodwin L."/>
            <person name="Pitluck S."/>
            <person name="Lu M."/>
            <person name="Detter J.C."/>
            <person name="Han C."/>
            <person name="Tapia R."/>
            <person name="Land M."/>
            <person name="Hauser L."/>
            <person name="Kyrpides N."/>
            <person name="Ivanova N."/>
            <person name="Mikhailova N."/>
            <person name="Pagani I."/>
            <person name="Stams A.J.M."/>
            <person name="Plugge C.M."/>
            <person name="Muyzer G."/>
            <person name="Kuever J."/>
            <person name="Parshina S.N."/>
            <person name="Ivanova A.E."/>
            <person name="Nazina T.N."/>
            <person name="Brambilla E."/>
            <person name="Spring S."/>
            <person name="Klenk H.-P."/>
            <person name="Woyke T."/>
        </authorList>
    </citation>
    <scope>NUCLEOTIDE SEQUENCE [LARGE SCALE GENOMIC DNA]</scope>
    <source>
        <strain evidence="3">ATCC 23193 / DSM 2154 / NCIB 8452 / DL</strain>
    </source>
</reference>
<dbReference type="InterPro" id="IPR013097">
    <property type="entry name" value="Dabb"/>
</dbReference>
<dbReference type="Proteomes" id="UP000009234">
    <property type="component" value="Chromosome"/>
</dbReference>
<dbReference type="PROSITE" id="PS51502">
    <property type="entry name" value="S_R_A_B_BARREL"/>
    <property type="match status" value="1"/>
</dbReference>
<feature type="domain" description="Stress-response A/B barrel" evidence="1">
    <location>
        <begin position="2"/>
        <end position="91"/>
    </location>
</feature>
<dbReference type="HOGENOM" id="CLU_080664_3_1_9"/>
<name>F6DQK4_DESRL</name>
<protein>
    <submittedName>
        <fullName evidence="2">Stress responsive alpha-beta barrel domain-containing protein</fullName>
    </submittedName>
</protein>
<dbReference type="PANTHER" id="PTHR37832">
    <property type="entry name" value="BLL2683 PROTEIN"/>
    <property type="match status" value="1"/>
</dbReference>
<evidence type="ECO:0000313" key="3">
    <source>
        <dbReference type="Proteomes" id="UP000009234"/>
    </source>
</evidence>
<dbReference type="RefSeq" id="WP_013842654.1">
    <property type="nucleotide sequence ID" value="NC_015589.1"/>
</dbReference>
<gene>
    <name evidence="2" type="ordered locus">Desru_2672</name>
</gene>
<dbReference type="Gene3D" id="3.30.70.100">
    <property type="match status" value="1"/>
</dbReference>
<dbReference type="OrthoDB" id="9808130at2"/>
<dbReference type="SUPFAM" id="SSF54909">
    <property type="entry name" value="Dimeric alpha+beta barrel"/>
    <property type="match status" value="1"/>
</dbReference>
<organism evidence="2 3">
    <name type="scientific">Desulforamulus ruminis (strain ATCC 23193 / DSM 2154 / NCIMB 8452 / DL)</name>
    <name type="common">Desulfotomaculum ruminis</name>
    <dbReference type="NCBI Taxonomy" id="696281"/>
    <lineage>
        <taxon>Bacteria</taxon>
        <taxon>Bacillati</taxon>
        <taxon>Bacillota</taxon>
        <taxon>Clostridia</taxon>
        <taxon>Eubacteriales</taxon>
        <taxon>Peptococcaceae</taxon>
        <taxon>Desulforamulus</taxon>
    </lineage>
</organism>
<keyword evidence="3" id="KW-1185">Reference proteome</keyword>
<dbReference type="eggNOG" id="ENOG5032YE5">
    <property type="taxonomic scope" value="Bacteria"/>
</dbReference>
<sequence>MVTHIVFFKFKDRENIAKAREMLLNLKGKIPQLLHLEVGVDVLHTERSYDLALVSKFNSLEDLQAYQIHPLHVEVAEYLATVREAVAAVDYEVEA</sequence>
<proteinExistence type="predicted"/>
<evidence type="ECO:0000259" key="1">
    <source>
        <dbReference type="PROSITE" id="PS51502"/>
    </source>
</evidence>
<dbReference type="AlphaFoldDB" id="F6DQK4"/>
<dbReference type="SMART" id="SM00886">
    <property type="entry name" value="Dabb"/>
    <property type="match status" value="1"/>
</dbReference>